<reference evidence="3 4" key="2">
    <citation type="submission" date="2018-11" db="EMBL/GenBank/DDBJ databases">
        <authorList>
            <consortium name="Pathogen Informatics"/>
        </authorList>
    </citation>
    <scope>NUCLEOTIDE SEQUENCE [LARGE SCALE GENOMIC DNA]</scope>
</reference>
<dbReference type="SUPFAM" id="SSF50156">
    <property type="entry name" value="PDZ domain-like"/>
    <property type="match status" value="1"/>
</dbReference>
<dbReference type="Gene3D" id="2.30.42.10">
    <property type="match status" value="1"/>
</dbReference>
<evidence type="ECO:0000313" key="3">
    <source>
        <dbReference type="EMBL" id="VDO09716.1"/>
    </source>
</evidence>
<evidence type="ECO:0000256" key="1">
    <source>
        <dbReference type="SAM" id="MobiDB-lite"/>
    </source>
</evidence>
<name>A0A0R3TTW3_RODNA</name>
<dbReference type="InterPro" id="IPR036034">
    <property type="entry name" value="PDZ_sf"/>
</dbReference>
<dbReference type="STRING" id="102285.A0A0R3TTW3"/>
<dbReference type="OrthoDB" id="6266616at2759"/>
<dbReference type="AlphaFoldDB" id="A0A0R3TTW3"/>
<protein>
    <submittedName>
        <fullName evidence="5">PDZ domain-containing protein</fullName>
    </submittedName>
</protein>
<dbReference type="EMBL" id="UZAE01013411">
    <property type="protein sequence ID" value="VDO09716.1"/>
    <property type="molecule type" value="Genomic_DNA"/>
</dbReference>
<dbReference type="Proteomes" id="UP000278807">
    <property type="component" value="Unassembled WGS sequence"/>
</dbReference>
<gene>
    <name evidence="3" type="ORF">HNAJ_LOCUS11163</name>
</gene>
<dbReference type="PROSITE" id="PS50106">
    <property type="entry name" value="PDZ"/>
    <property type="match status" value="1"/>
</dbReference>
<evidence type="ECO:0000259" key="2">
    <source>
        <dbReference type="PROSITE" id="PS50106"/>
    </source>
</evidence>
<accession>A0A0R3TTW3</accession>
<proteinExistence type="predicted"/>
<evidence type="ECO:0000313" key="4">
    <source>
        <dbReference type="Proteomes" id="UP000278807"/>
    </source>
</evidence>
<keyword evidence="4" id="KW-1185">Reference proteome</keyword>
<dbReference type="WBParaSite" id="HNAJ_0001117301-mRNA-1">
    <property type="protein sequence ID" value="HNAJ_0001117301-mRNA-1"/>
    <property type="gene ID" value="HNAJ_0001117301"/>
</dbReference>
<evidence type="ECO:0000313" key="5">
    <source>
        <dbReference type="WBParaSite" id="HNAJ_0001117301-mRNA-1"/>
    </source>
</evidence>
<reference evidence="5" key="1">
    <citation type="submission" date="2017-02" db="UniProtKB">
        <authorList>
            <consortium name="WormBaseParasite"/>
        </authorList>
    </citation>
    <scope>IDENTIFICATION</scope>
</reference>
<dbReference type="InterPro" id="IPR001478">
    <property type="entry name" value="PDZ"/>
</dbReference>
<feature type="compositionally biased region" description="Polar residues" evidence="1">
    <location>
        <begin position="280"/>
        <end position="295"/>
    </location>
</feature>
<feature type="region of interest" description="Disordered" evidence="1">
    <location>
        <begin position="265"/>
        <end position="333"/>
    </location>
</feature>
<organism evidence="5">
    <name type="scientific">Rodentolepis nana</name>
    <name type="common">Dwarf tapeworm</name>
    <name type="synonym">Hymenolepis nana</name>
    <dbReference type="NCBI Taxonomy" id="102285"/>
    <lineage>
        <taxon>Eukaryota</taxon>
        <taxon>Metazoa</taxon>
        <taxon>Spiralia</taxon>
        <taxon>Lophotrochozoa</taxon>
        <taxon>Platyhelminthes</taxon>
        <taxon>Cestoda</taxon>
        <taxon>Eucestoda</taxon>
        <taxon>Cyclophyllidea</taxon>
        <taxon>Hymenolepididae</taxon>
        <taxon>Rodentolepis</taxon>
    </lineage>
</organism>
<feature type="domain" description="PDZ" evidence="2">
    <location>
        <begin position="151"/>
        <end position="220"/>
    </location>
</feature>
<sequence>MHQLEVSGVVVMGKDSYYFTDTLRQPRTFGYLICSRPLHPKSHKASSFNSDKMGTIYEASNGENTQIDSLSSESRGETVITPESKISNIGQKFKISPREFLLESPRLESLPDMVVVQPRNGREMSGVRGNSPCKPHNSSDYLPNYADDSTEIVVSKIKGELIGITLGSKDEANCGFVVTDIATNGALYRTLHSVPKYRDVRFSIGDVITEIDGKSLREATSFGVQSLLWGLYSAEGNVNLKFKSKSTLKYQTGFQVEVQEEVTKSATESPDAVSMRKSPNLLTSDDSRHPSTGSYSVVVGNKNITNEQIHPKLKSCGTKSNEKYSSETLNATQ</sequence>